<keyword evidence="9" id="KW-0675">Receptor</keyword>
<comment type="caution">
    <text evidence="14">The sequence shown here is derived from an EMBL/GenBank/DDBJ whole genome shotgun (WGS) entry which is preliminary data.</text>
</comment>
<evidence type="ECO:0000256" key="2">
    <source>
        <dbReference type="ARBA" id="ARBA00022475"/>
    </source>
</evidence>
<organism evidence="14 15">
    <name type="scientific">Eleutherodactylus coqui</name>
    <name type="common">Puerto Rican coqui</name>
    <dbReference type="NCBI Taxonomy" id="57060"/>
    <lineage>
        <taxon>Eukaryota</taxon>
        <taxon>Metazoa</taxon>
        <taxon>Chordata</taxon>
        <taxon>Craniata</taxon>
        <taxon>Vertebrata</taxon>
        <taxon>Euteleostomi</taxon>
        <taxon>Amphibia</taxon>
        <taxon>Batrachia</taxon>
        <taxon>Anura</taxon>
        <taxon>Neobatrachia</taxon>
        <taxon>Hyloidea</taxon>
        <taxon>Eleutherodactylidae</taxon>
        <taxon>Eleutherodactylinae</taxon>
        <taxon>Eleutherodactylus</taxon>
        <taxon>Eleutherodactylus</taxon>
    </lineage>
</organism>
<feature type="transmembrane region" description="Helical" evidence="12">
    <location>
        <begin position="137"/>
        <end position="160"/>
    </location>
</feature>
<feature type="transmembrane region" description="Helical" evidence="12">
    <location>
        <begin position="98"/>
        <end position="117"/>
    </location>
</feature>
<feature type="transmembrane region" description="Helical" evidence="12">
    <location>
        <begin position="195"/>
        <end position="222"/>
    </location>
</feature>
<keyword evidence="10" id="KW-0325">Glycoprotein</keyword>
<dbReference type="InterPro" id="IPR000725">
    <property type="entry name" value="Olfact_rcpt"/>
</dbReference>
<dbReference type="SUPFAM" id="SSF81321">
    <property type="entry name" value="Family A G protein-coupled receptor-like"/>
    <property type="match status" value="1"/>
</dbReference>
<comment type="subcellular location">
    <subcellularLocation>
        <location evidence="1">Cell membrane</location>
        <topology evidence="1">Multi-pass membrane protein</topology>
    </subcellularLocation>
</comment>
<evidence type="ECO:0000256" key="11">
    <source>
        <dbReference type="ARBA" id="ARBA00023224"/>
    </source>
</evidence>
<evidence type="ECO:0000256" key="1">
    <source>
        <dbReference type="ARBA" id="ARBA00004651"/>
    </source>
</evidence>
<dbReference type="InterPro" id="IPR047132">
    <property type="entry name" value="Olfact_rcpt_6C-like"/>
</dbReference>
<dbReference type="PROSITE" id="PS50262">
    <property type="entry name" value="G_PROTEIN_RECEP_F1_2"/>
    <property type="match status" value="1"/>
</dbReference>
<evidence type="ECO:0000256" key="4">
    <source>
        <dbReference type="ARBA" id="ARBA00022692"/>
    </source>
</evidence>
<feature type="transmembrane region" description="Helical" evidence="12">
    <location>
        <begin position="234"/>
        <end position="257"/>
    </location>
</feature>
<dbReference type="FunFam" id="1.20.1070.10:FF:000010">
    <property type="entry name" value="Olfactory receptor"/>
    <property type="match status" value="1"/>
</dbReference>
<dbReference type="InterPro" id="IPR017452">
    <property type="entry name" value="GPCR_Rhodpsn_7TM"/>
</dbReference>
<reference evidence="14" key="1">
    <citation type="thesis" date="2020" institute="ProQuest LLC" country="789 East Eisenhower Parkway, Ann Arbor, MI, USA">
        <title>Comparative Genomics and Chromosome Evolution.</title>
        <authorList>
            <person name="Mudd A.B."/>
        </authorList>
    </citation>
    <scope>NUCLEOTIDE SEQUENCE</scope>
    <source>
        <strain evidence="14">HN-11 Male</strain>
        <tissue evidence="14">Kidney and liver</tissue>
    </source>
</reference>
<keyword evidence="4 12" id="KW-0812">Transmembrane</keyword>
<accession>A0A8J6B230</accession>
<dbReference type="OrthoDB" id="5967130at2759"/>
<dbReference type="PANTHER" id="PTHR26454">
    <property type="entry name" value="OLFACTORY RECEPTOR"/>
    <property type="match status" value="1"/>
</dbReference>
<dbReference type="PRINTS" id="PR00237">
    <property type="entry name" value="GPCRRHODOPSN"/>
</dbReference>
<keyword evidence="8 12" id="KW-0472">Membrane</keyword>
<keyword evidence="5" id="KW-0552">Olfaction</keyword>
<evidence type="ECO:0000256" key="12">
    <source>
        <dbReference type="SAM" id="Phobius"/>
    </source>
</evidence>
<dbReference type="EMBL" id="WNTK01017013">
    <property type="protein sequence ID" value="KAG9461744.1"/>
    <property type="molecule type" value="Genomic_DNA"/>
</dbReference>
<dbReference type="Gene3D" id="1.20.1070.10">
    <property type="entry name" value="Rhodopsin 7-helix transmembrane proteins"/>
    <property type="match status" value="1"/>
</dbReference>
<feature type="domain" description="G-protein coupled receptors family 1 profile" evidence="13">
    <location>
        <begin position="38"/>
        <end position="287"/>
    </location>
</feature>
<keyword evidence="6 12" id="KW-1133">Transmembrane helix</keyword>
<name>A0A8J6B230_ELECQ</name>
<sequence length="311" mass="34802">MTIYNQTEFYLTGFSTNSVLRMAMSTALILVYIVSLSGNLLTILITSLDQHLQTPMYFFLRSLATSDILFISTTVPKLLSILLSGSNIITLHGCLLQLYMYLSVGCTIFYTLGLLSIDRYIAIFHPLQYLTIMNSQVCWRFAFGQWILGFVAFTPLLLLISRLHWCNRNVIDHFFCDGSTLLHLSCSDTHVVEEIYFGFTTLTIIISFIPTLSSYCFIISAVCHISSSTGKSKMFSTCSSHLIVVGMGYGSCIFIYICSSETTPSFALKTVAVFNSILCPALHPLLYSLRNQATMTSIRSICRKLTLAVNK</sequence>
<evidence type="ECO:0000256" key="7">
    <source>
        <dbReference type="ARBA" id="ARBA00023040"/>
    </source>
</evidence>
<evidence type="ECO:0000256" key="10">
    <source>
        <dbReference type="ARBA" id="ARBA00023180"/>
    </source>
</evidence>
<protein>
    <recommendedName>
        <fullName evidence="13">G-protein coupled receptors family 1 profile domain-containing protein</fullName>
    </recommendedName>
</protein>
<keyword evidence="7" id="KW-0297">G-protein coupled receptor</keyword>
<feature type="transmembrane region" description="Helical" evidence="12">
    <location>
        <begin position="269"/>
        <end position="289"/>
    </location>
</feature>
<dbReference type="Proteomes" id="UP000770717">
    <property type="component" value="Unassembled WGS sequence"/>
</dbReference>
<dbReference type="AlphaFoldDB" id="A0A8J6B230"/>
<evidence type="ECO:0000256" key="3">
    <source>
        <dbReference type="ARBA" id="ARBA00022606"/>
    </source>
</evidence>
<keyword evidence="15" id="KW-1185">Reference proteome</keyword>
<dbReference type="InterPro" id="IPR000276">
    <property type="entry name" value="GPCR_Rhodpsn"/>
</dbReference>
<gene>
    <name evidence="14" type="ORF">GDO78_015870</name>
</gene>
<evidence type="ECO:0000256" key="6">
    <source>
        <dbReference type="ARBA" id="ARBA00022989"/>
    </source>
</evidence>
<proteinExistence type="predicted"/>
<keyword evidence="11" id="KW-0807">Transducer</keyword>
<dbReference type="GO" id="GO:0005886">
    <property type="term" value="C:plasma membrane"/>
    <property type="evidence" value="ECO:0007669"/>
    <property type="project" value="UniProtKB-SubCell"/>
</dbReference>
<evidence type="ECO:0000256" key="8">
    <source>
        <dbReference type="ARBA" id="ARBA00023136"/>
    </source>
</evidence>
<dbReference type="GO" id="GO:0004930">
    <property type="term" value="F:G protein-coupled receptor activity"/>
    <property type="evidence" value="ECO:0007669"/>
    <property type="project" value="UniProtKB-KW"/>
</dbReference>
<feature type="transmembrane region" description="Helical" evidence="12">
    <location>
        <begin position="20"/>
        <end position="46"/>
    </location>
</feature>
<dbReference type="Pfam" id="PF13853">
    <property type="entry name" value="7tm_4"/>
    <property type="match status" value="1"/>
</dbReference>
<keyword evidence="3" id="KW-0716">Sensory transduction</keyword>
<evidence type="ECO:0000313" key="14">
    <source>
        <dbReference type="EMBL" id="KAG9461744.1"/>
    </source>
</evidence>
<evidence type="ECO:0000256" key="5">
    <source>
        <dbReference type="ARBA" id="ARBA00022725"/>
    </source>
</evidence>
<evidence type="ECO:0000313" key="15">
    <source>
        <dbReference type="Proteomes" id="UP000770717"/>
    </source>
</evidence>
<dbReference type="GO" id="GO:0004984">
    <property type="term" value="F:olfactory receptor activity"/>
    <property type="evidence" value="ECO:0007669"/>
    <property type="project" value="InterPro"/>
</dbReference>
<dbReference type="PRINTS" id="PR00245">
    <property type="entry name" value="OLFACTORYR"/>
</dbReference>
<dbReference type="PANTHER" id="PTHR26454:SF171">
    <property type="entry name" value="OLFACTORY RECEPTOR"/>
    <property type="match status" value="1"/>
</dbReference>
<evidence type="ECO:0000256" key="9">
    <source>
        <dbReference type="ARBA" id="ARBA00023170"/>
    </source>
</evidence>
<keyword evidence="2" id="KW-1003">Cell membrane</keyword>
<evidence type="ECO:0000259" key="13">
    <source>
        <dbReference type="PROSITE" id="PS50262"/>
    </source>
</evidence>